<name>A0A6A6WYX7_9PLEO</name>
<dbReference type="OrthoDB" id="4936034at2759"/>
<protein>
    <submittedName>
        <fullName evidence="1">Uncharacterized protein</fullName>
    </submittedName>
</protein>
<dbReference type="Proteomes" id="UP000799757">
    <property type="component" value="Unassembled WGS sequence"/>
</dbReference>
<organism evidence="1 2">
    <name type="scientific">Melanomma pulvis-pyrius CBS 109.77</name>
    <dbReference type="NCBI Taxonomy" id="1314802"/>
    <lineage>
        <taxon>Eukaryota</taxon>
        <taxon>Fungi</taxon>
        <taxon>Dikarya</taxon>
        <taxon>Ascomycota</taxon>
        <taxon>Pezizomycotina</taxon>
        <taxon>Dothideomycetes</taxon>
        <taxon>Pleosporomycetidae</taxon>
        <taxon>Pleosporales</taxon>
        <taxon>Melanommataceae</taxon>
        <taxon>Melanomma</taxon>
    </lineage>
</organism>
<reference evidence="1" key="1">
    <citation type="journal article" date="2020" name="Stud. Mycol.">
        <title>101 Dothideomycetes genomes: a test case for predicting lifestyles and emergence of pathogens.</title>
        <authorList>
            <person name="Haridas S."/>
            <person name="Albert R."/>
            <person name="Binder M."/>
            <person name="Bloem J."/>
            <person name="Labutti K."/>
            <person name="Salamov A."/>
            <person name="Andreopoulos B."/>
            <person name="Baker S."/>
            <person name="Barry K."/>
            <person name="Bills G."/>
            <person name="Bluhm B."/>
            <person name="Cannon C."/>
            <person name="Castanera R."/>
            <person name="Culley D."/>
            <person name="Daum C."/>
            <person name="Ezra D."/>
            <person name="Gonzalez J."/>
            <person name="Henrissat B."/>
            <person name="Kuo A."/>
            <person name="Liang C."/>
            <person name="Lipzen A."/>
            <person name="Lutzoni F."/>
            <person name="Magnuson J."/>
            <person name="Mondo S."/>
            <person name="Nolan M."/>
            <person name="Ohm R."/>
            <person name="Pangilinan J."/>
            <person name="Park H.-J."/>
            <person name="Ramirez L."/>
            <person name="Alfaro M."/>
            <person name="Sun H."/>
            <person name="Tritt A."/>
            <person name="Yoshinaga Y."/>
            <person name="Zwiers L.-H."/>
            <person name="Turgeon B."/>
            <person name="Goodwin S."/>
            <person name="Spatafora J."/>
            <person name="Crous P."/>
            <person name="Grigoriev I."/>
        </authorList>
    </citation>
    <scope>NUCLEOTIDE SEQUENCE</scope>
    <source>
        <strain evidence="1">CBS 109.77</strain>
    </source>
</reference>
<evidence type="ECO:0000313" key="2">
    <source>
        <dbReference type="Proteomes" id="UP000799757"/>
    </source>
</evidence>
<dbReference type="AlphaFoldDB" id="A0A6A6WYX7"/>
<sequence>MPQTSSDGSFVGIAVCLAKVQVEIGRQLVNDRANLVRMRWHPCIIDVPGKLCREVEGADRVAVNGSPVSVNYRSSDLGLISRVRWRPHHQASPVRRSPTLEVVPHHRQARLPQSPALQFRLNSTTTTAVRRAIEKEPRYAADPHSPPRAAQTDDLDEHVCDCNPRMVTTPRSAGEADGLAAILPVPRHVISPYNFIVRHTPAVAEEDLNATDARGSLMEYGCTYHRVPQKTGRKKKETVRLLRSFSTKRLGSSCHPSTKTTIIPSYHAKTTQSGH</sequence>
<gene>
    <name evidence="1" type="ORF">K505DRAFT_341524</name>
</gene>
<keyword evidence="2" id="KW-1185">Reference proteome</keyword>
<proteinExistence type="predicted"/>
<evidence type="ECO:0000313" key="1">
    <source>
        <dbReference type="EMBL" id="KAF2789128.1"/>
    </source>
</evidence>
<accession>A0A6A6WYX7</accession>
<dbReference type="EMBL" id="MU002160">
    <property type="protein sequence ID" value="KAF2789128.1"/>
    <property type="molecule type" value="Genomic_DNA"/>
</dbReference>